<dbReference type="OrthoDB" id="118234at2759"/>
<feature type="transmembrane region" description="Helical" evidence="7">
    <location>
        <begin position="341"/>
        <end position="361"/>
    </location>
</feature>
<feature type="compositionally biased region" description="Polar residues" evidence="6">
    <location>
        <begin position="236"/>
        <end position="245"/>
    </location>
</feature>
<dbReference type="Gene3D" id="1.10.10.1180">
    <property type="entry name" value="MAN1, winged-helix domain"/>
    <property type="match status" value="1"/>
</dbReference>
<evidence type="ECO:0000256" key="3">
    <source>
        <dbReference type="ARBA" id="ARBA00022989"/>
    </source>
</evidence>
<dbReference type="AlphaFoldDB" id="A0A016SUK1"/>
<comment type="subcellular location">
    <subcellularLocation>
        <location evidence="1">Nucleus inner membrane</location>
        <topology evidence="1">Multi-pass membrane protein</topology>
    </subcellularLocation>
</comment>
<keyword evidence="5" id="KW-0539">Nucleus</keyword>
<evidence type="ECO:0000256" key="4">
    <source>
        <dbReference type="ARBA" id="ARBA00023136"/>
    </source>
</evidence>
<dbReference type="InterPro" id="IPR011015">
    <property type="entry name" value="LEM/LEM-like_dom_sf"/>
</dbReference>
<dbReference type="SMART" id="SM00540">
    <property type="entry name" value="LEM"/>
    <property type="match status" value="1"/>
</dbReference>
<gene>
    <name evidence="9" type="primary">Acey_s0176.g557</name>
    <name evidence="9" type="synonym">Acey-lem-2</name>
    <name evidence="9" type="ORF">Y032_0176g557</name>
</gene>
<dbReference type="GO" id="GO:0031490">
    <property type="term" value="F:chromatin DNA binding"/>
    <property type="evidence" value="ECO:0007669"/>
    <property type="project" value="TreeGrafter"/>
</dbReference>
<dbReference type="InterPro" id="IPR003887">
    <property type="entry name" value="LEM_dom"/>
</dbReference>
<evidence type="ECO:0000313" key="9">
    <source>
        <dbReference type="EMBL" id="EYB94052.1"/>
    </source>
</evidence>
<accession>A0A016SUK1</accession>
<feature type="region of interest" description="Disordered" evidence="6">
    <location>
        <begin position="44"/>
        <end position="213"/>
    </location>
</feature>
<evidence type="ECO:0000256" key="1">
    <source>
        <dbReference type="ARBA" id="ARBA00004473"/>
    </source>
</evidence>
<evidence type="ECO:0000259" key="8">
    <source>
        <dbReference type="PROSITE" id="PS50954"/>
    </source>
</evidence>
<feature type="compositionally biased region" description="Low complexity" evidence="6">
    <location>
        <begin position="143"/>
        <end position="157"/>
    </location>
</feature>
<dbReference type="FunFam" id="1.10.720.40:FF:000001">
    <property type="entry name" value="LEM domain containing 2, isoform CRA_a"/>
    <property type="match status" value="1"/>
</dbReference>
<feature type="transmembrane region" description="Helical" evidence="7">
    <location>
        <begin position="387"/>
        <end position="410"/>
    </location>
</feature>
<evidence type="ECO:0000256" key="2">
    <source>
        <dbReference type="ARBA" id="ARBA00022692"/>
    </source>
</evidence>
<keyword evidence="10" id="KW-1185">Reference proteome</keyword>
<dbReference type="SUPFAM" id="SSF63451">
    <property type="entry name" value="LEM domain"/>
    <property type="match status" value="1"/>
</dbReference>
<keyword evidence="2 7" id="KW-0812">Transmembrane</keyword>
<dbReference type="EMBL" id="JARK01001512">
    <property type="protein sequence ID" value="EYB94052.1"/>
    <property type="molecule type" value="Genomic_DNA"/>
</dbReference>
<dbReference type="Gene3D" id="1.10.720.40">
    <property type="match status" value="1"/>
</dbReference>
<dbReference type="CDD" id="cd12940">
    <property type="entry name" value="LEM_LAP2_LEMD1"/>
    <property type="match status" value="1"/>
</dbReference>
<evidence type="ECO:0000313" key="10">
    <source>
        <dbReference type="Proteomes" id="UP000024635"/>
    </source>
</evidence>
<feature type="compositionally biased region" description="Low complexity" evidence="6">
    <location>
        <begin position="68"/>
        <end position="84"/>
    </location>
</feature>
<dbReference type="GO" id="GO:0006998">
    <property type="term" value="P:nuclear envelope organization"/>
    <property type="evidence" value="ECO:0007669"/>
    <property type="project" value="TreeGrafter"/>
</dbReference>
<dbReference type="GO" id="GO:0030514">
    <property type="term" value="P:negative regulation of BMP signaling pathway"/>
    <property type="evidence" value="ECO:0007669"/>
    <property type="project" value="TreeGrafter"/>
</dbReference>
<dbReference type="InterPro" id="IPR012677">
    <property type="entry name" value="Nucleotide-bd_a/b_plait_sf"/>
</dbReference>
<dbReference type="PANTHER" id="PTHR13428">
    <property type="entry name" value="INNER NUCLEAR MEMBRANE PROTEIN MAN1 LEM DOMAIN CONTAINING PROTEIN"/>
    <property type="match status" value="1"/>
</dbReference>
<feature type="domain" description="LEM" evidence="8">
    <location>
        <begin position="1"/>
        <end position="45"/>
    </location>
</feature>
<dbReference type="STRING" id="53326.A0A016SUK1"/>
<dbReference type="Gene3D" id="3.30.70.330">
    <property type="match status" value="1"/>
</dbReference>
<comment type="caution">
    <text evidence="9">The sequence shown here is derived from an EMBL/GenBank/DDBJ whole genome shotgun (WGS) entry which is preliminary data.</text>
</comment>
<dbReference type="PANTHER" id="PTHR13428:SF12">
    <property type="entry name" value="INNER NUCLEAR MEMBRANE PROTEIN MAN1"/>
    <property type="match status" value="1"/>
</dbReference>
<evidence type="ECO:0000256" key="6">
    <source>
        <dbReference type="SAM" id="MobiDB-lite"/>
    </source>
</evidence>
<dbReference type="InterPro" id="IPR052277">
    <property type="entry name" value="INM_ESCRT-Associated"/>
</dbReference>
<sequence length="656" mass="72023">MKDVTLLSDKELRDELMKYNVNVGPVSGTSRSLYEKKLMKLLKQGPPKTAVVAPVKAKASPPPKRPISKSPSRTASATRSSTLTSRRKLNRSESEDGSDEDASETVSYSRVVTSTPEPPREDTPPAPPSPPKQTTRSSERRSFMSSSISSASSLPRSTPQIVPGYSTDRPMTTQRSTAPIVPGYVTDRPGATPPRKTVLPKTPPRPSSTRVTTTASYTLAGDSPLDRSGLFDRSNRSVFGTTSPIGSRGLLDLGNTTGEEDDDEEDGQESSRIVYTTKVTGPEKRSPLRKAWDRLLGYDFKAGKVPGSEYELRHGSTKTRVDRDPRTGRIRVQQQSVGRDVSTVLLIILTIFFVILAVAYIGTARQEALAATAHTISGAIRDTVAFFYMYAIVPSFVVLGAAAVVLAVYFGHKKWKQLKEQEEAAFYDLVDKILDVVRDATENGEDYISIPHVRDIMFPPAKRRGAELARWERAVDFINANESRIATETRLLRGGQECDVWRWIPAKRTGWQGSAFAPPPGMNISSSAKLLSPNIPVEALTRCLKIRDMFGKEEVEDEEVDVDGITEALKEKVYPVVPLHIGVDVTSPEGVVFMKLANKDDAKAAFTALHGVWYSGVDDEELSTGVRVSPESAREHINSTALRSRHDVPRGTRAIL</sequence>
<keyword evidence="4 7" id="KW-0472">Membrane</keyword>
<dbReference type="PROSITE" id="PS50954">
    <property type="entry name" value="LEM"/>
    <property type="match status" value="1"/>
</dbReference>
<name>A0A016SUK1_9BILA</name>
<dbReference type="GO" id="GO:0005637">
    <property type="term" value="C:nuclear inner membrane"/>
    <property type="evidence" value="ECO:0007669"/>
    <property type="project" value="UniProtKB-SubCell"/>
</dbReference>
<feature type="region of interest" description="Disordered" evidence="6">
    <location>
        <begin position="235"/>
        <end position="271"/>
    </location>
</feature>
<dbReference type="Proteomes" id="UP000024635">
    <property type="component" value="Unassembled WGS sequence"/>
</dbReference>
<dbReference type="Pfam" id="PF03020">
    <property type="entry name" value="LEM"/>
    <property type="match status" value="1"/>
</dbReference>
<feature type="compositionally biased region" description="Low complexity" evidence="6">
    <location>
        <begin position="46"/>
        <end position="59"/>
    </location>
</feature>
<proteinExistence type="predicted"/>
<protein>
    <recommendedName>
        <fullName evidence="8">LEM domain-containing protein</fullName>
    </recommendedName>
</protein>
<evidence type="ECO:0000256" key="7">
    <source>
        <dbReference type="SAM" id="Phobius"/>
    </source>
</evidence>
<reference evidence="10" key="1">
    <citation type="journal article" date="2015" name="Nat. Genet.">
        <title>The genome and transcriptome of the zoonotic hookworm Ancylostoma ceylanicum identify infection-specific gene families.</title>
        <authorList>
            <person name="Schwarz E.M."/>
            <person name="Hu Y."/>
            <person name="Antoshechkin I."/>
            <person name="Miller M.M."/>
            <person name="Sternberg P.W."/>
            <person name="Aroian R.V."/>
        </authorList>
    </citation>
    <scope>NUCLEOTIDE SEQUENCE</scope>
    <source>
        <strain evidence="10">HY135</strain>
    </source>
</reference>
<feature type="compositionally biased region" description="Acidic residues" evidence="6">
    <location>
        <begin position="258"/>
        <end position="268"/>
    </location>
</feature>
<organism evidence="9 10">
    <name type="scientific">Ancylostoma ceylanicum</name>
    <dbReference type="NCBI Taxonomy" id="53326"/>
    <lineage>
        <taxon>Eukaryota</taxon>
        <taxon>Metazoa</taxon>
        <taxon>Ecdysozoa</taxon>
        <taxon>Nematoda</taxon>
        <taxon>Chromadorea</taxon>
        <taxon>Rhabditida</taxon>
        <taxon>Rhabditina</taxon>
        <taxon>Rhabditomorpha</taxon>
        <taxon>Strongyloidea</taxon>
        <taxon>Ancylostomatidae</taxon>
        <taxon>Ancylostomatinae</taxon>
        <taxon>Ancylostoma</taxon>
    </lineage>
</organism>
<keyword evidence="3 7" id="KW-1133">Transmembrane helix</keyword>
<dbReference type="InterPro" id="IPR041885">
    <property type="entry name" value="MAN1_winged_helix_dom"/>
</dbReference>
<evidence type="ECO:0000256" key="5">
    <source>
        <dbReference type="ARBA" id="ARBA00023242"/>
    </source>
</evidence>